<keyword evidence="3" id="KW-1185">Reference proteome</keyword>
<organism evidence="2 3">
    <name type="scientific">Streptomyces rameus</name>
    <dbReference type="NCBI Taxonomy" id="68261"/>
    <lineage>
        <taxon>Bacteria</taxon>
        <taxon>Bacillati</taxon>
        <taxon>Actinomycetota</taxon>
        <taxon>Actinomycetes</taxon>
        <taxon>Kitasatosporales</taxon>
        <taxon>Streptomycetaceae</taxon>
        <taxon>Streptomyces</taxon>
    </lineage>
</organism>
<protein>
    <recommendedName>
        <fullName evidence="4">Integral membrane protein</fullName>
    </recommendedName>
</protein>
<comment type="caution">
    <text evidence="2">The sequence shown here is derived from an EMBL/GenBank/DDBJ whole genome shotgun (WGS) entry which is preliminary data.</text>
</comment>
<keyword evidence="1" id="KW-0472">Membrane</keyword>
<keyword evidence="1" id="KW-0812">Transmembrane</keyword>
<accession>A0ABN3VCP2</accession>
<sequence>MREIARTGPPSDVVSRAAYGGRVGGTMVLAGVRGYLRAGRADRPRAGSVVAISLSVVLLLAIILVVLIRGGNIKAGPAIVAILFGFFLASTGMAPSIDRFLNSIAESINSIRF</sequence>
<reference evidence="2 3" key="1">
    <citation type="journal article" date="2019" name="Int. J. Syst. Evol. Microbiol.">
        <title>The Global Catalogue of Microorganisms (GCM) 10K type strain sequencing project: providing services to taxonomists for standard genome sequencing and annotation.</title>
        <authorList>
            <consortium name="The Broad Institute Genomics Platform"/>
            <consortium name="The Broad Institute Genome Sequencing Center for Infectious Disease"/>
            <person name="Wu L."/>
            <person name="Ma J."/>
        </authorList>
    </citation>
    <scope>NUCLEOTIDE SEQUENCE [LARGE SCALE GENOMIC DNA]</scope>
    <source>
        <strain evidence="2 3">JCM 11574</strain>
    </source>
</reference>
<proteinExistence type="predicted"/>
<gene>
    <name evidence="2" type="ORF">GCM10010521_73960</name>
</gene>
<evidence type="ECO:0000313" key="2">
    <source>
        <dbReference type="EMBL" id="GAA2784772.1"/>
    </source>
</evidence>
<feature type="transmembrane region" description="Helical" evidence="1">
    <location>
        <begin position="48"/>
        <end position="69"/>
    </location>
</feature>
<keyword evidence="1" id="KW-1133">Transmembrane helix</keyword>
<evidence type="ECO:0000313" key="3">
    <source>
        <dbReference type="Proteomes" id="UP001500893"/>
    </source>
</evidence>
<evidence type="ECO:0008006" key="4">
    <source>
        <dbReference type="Google" id="ProtNLM"/>
    </source>
</evidence>
<name>A0ABN3VCP2_9ACTN</name>
<dbReference type="EMBL" id="BAAAVM010000163">
    <property type="protein sequence ID" value="GAA2784772.1"/>
    <property type="molecule type" value="Genomic_DNA"/>
</dbReference>
<feature type="transmembrane region" description="Helical" evidence="1">
    <location>
        <begin position="75"/>
        <end position="94"/>
    </location>
</feature>
<evidence type="ECO:0000256" key="1">
    <source>
        <dbReference type="SAM" id="Phobius"/>
    </source>
</evidence>
<dbReference type="Proteomes" id="UP001500893">
    <property type="component" value="Unassembled WGS sequence"/>
</dbReference>